<dbReference type="InterPro" id="IPR037396">
    <property type="entry name" value="FMN_HAD"/>
</dbReference>
<dbReference type="Pfam" id="PF01070">
    <property type="entry name" value="FMN_dh"/>
    <property type="match status" value="1"/>
</dbReference>
<comment type="caution">
    <text evidence="7">The sequence shown here is derived from an EMBL/GenBank/DDBJ whole genome shotgun (WGS) entry which is preliminary data.</text>
</comment>
<name>A0ABV4CTD2_9PSEU</name>
<organism evidence="7 8">
    <name type="scientific">Saccharopolyspora cebuensis</name>
    <dbReference type="NCBI Taxonomy" id="418759"/>
    <lineage>
        <taxon>Bacteria</taxon>
        <taxon>Bacillati</taxon>
        <taxon>Actinomycetota</taxon>
        <taxon>Actinomycetes</taxon>
        <taxon>Pseudonocardiales</taxon>
        <taxon>Pseudonocardiaceae</taxon>
        <taxon>Saccharopolyspora</taxon>
    </lineage>
</organism>
<keyword evidence="4 7" id="KW-0560">Oxidoreductase</keyword>
<dbReference type="PIRSF" id="PIRSF000138">
    <property type="entry name" value="Al-hdrx_acd_dh"/>
    <property type="match status" value="1"/>
</dbReference>
<comment type="cofactor">
    <cofactor evidence="1">
        <name>FMN</name>
        <dbReference type="ChEBI" id="CHEBI:58210"/>
    </cofactor>
</comment>
<reference evidence="7 8" key="1">
    <citation type="submission" date="2024-08" db="EMBL/GenBank/DDBJ databases">
        <title>Genome mining of Saccharopolyspora cebuensis PGLac3 from Nigerian medicinal plant.</title>
        <authorList>
            <person name="Ezeobiora C.E."/>
            <person name="Igbokwe N.H."/>
            <person name="Amin D.H."/>
            <person name="Mendie U.E."/>
        </authorList>
    </citation>
    <scope>NUCLEOTIDE SEQUENCE [LARGE SCALE GENOMIC DNA]</scope>
    <source>
        <strain evidence="7 8">PGLac3</strain>
    </source>
</reference>
<dbReference type="EC" id="1.-.-.-" evidence="7"/>
<evidence type="ECO:0000256" key="1">
    <source>
        <dbReference type="ARBA" id="ARBA00001917"/>
    </source>
</evidence>
<gene>
    <name evidence="7" type="ORF">AB8O55_26870</name>
</gene>
<dbReference type="InterPro" id="IPR013785">
    <property type="entry name" value="Aldolase_TIM"/>
</dbReference>
<comment type="similarity">
    <text evidence="5">Belongs to the FMN-dependent alpha-hydroxy acid dehydrogenase family.</text>
</comment>
<evidence type="ECO:0000313" key="8">
    <source>
        <dbReference type="Proteomes" id="UP001564626"/>
    </source>
</evidence>
<protein>
    <submittedName>
        <fullName evidence="7">Alpha-hydroxy acid oxidase</fullName>
        <ecNumber evidence="7">1.-.-.-</ecNumber>
    </submittedName>
</protein>
<dbReference type="SUPFAM" id="SSF51395">
    <property type="entry name" value="FMN-linked oxidoreductases"/>
    <property type="match status" value="1"/>
</dbReference>
<evidence type="ECO:0000256" key="4">
    <source>
        <dbReference type="ARBA" id="ARBA00023002"/>
    </source>
</evidence>
<accession>A0ABV4CTD2</accession>
<feature type="domain" description="FMN hydroxy acid dehydrogenase" evidence="6">
    <location>
        <begin position="3"/>
        <end position="344"/>
    </location>
</feature>
<evidence type="ECO:0000259" key="6">
    <source>
        <dbReference type="PROSITE" id="PS51349"/>
    </source>
</evidence>
<dbReference type="Proteomes" id="UP001564626">
    <property type="component" value="Unassembled WGS sequence"/>
</dbReference>
<evidence type="ECO:0000256" key="5">
    <source>
        <dbReference type="ARBA" id="ARBA00024042"/>
    </source>
</evidence>
<dbReference type="PANTHER" id="PTHR10578">
    <property type="entry name" value="S -2-HYDROXY-ACID OXIDASE-RELATED"/>
    <property type="match status" value="1"/>
</dbReference>
<evidence type="ECO:0000313" key="7">
    <source>
        <dbReference type="EMBL" id="MEY8043046.1"/>
    </source>
</evidence>
<dbReference type="RefSeq" id="WP_345364251.1">
    <property type="nucleotide sequence ID" value="NZ_BAABII010000010.1"/>
</dbReference>
<dbReference type="EMBL" id="JBGEHV010000075">
    <property type="protein sequence ID" value="MEY8043046.1"/>
    <property type="molecule type" value="Genomic_DNA"/>
</dbReference>
<dbReference type="GO" id="GO:0016491">
    <property type="term" value="F:oxidoreductase activity"/>
    <property type="evidence" value="ECO:0007669"/>
    <property type="project" value="UniProtKB-KW"/>
</dbReference>
<dbReference type="CDD" id="cd02809">
    <property type="entry name" value="alpha_hydroxyacid_oxid_FMN"/>
    <property type="match status" value="1"/>
</dbReference>
<keyword evidence="3" id="KW-0288">FMN</keyword>
<dbReference type="PROSITE" id="PS51349">
    <property type="entry name" value="FMN_HYDROXY_ACID_DH_2"/>
    <property type="match status" value="1"/>
</dbReference>
<dbReference type="PANTHER" id="PTHR10578:SF107">
    <property type="entry name" value="2-HYDROXYACID OXIDASE 1"/>
    <property type="match status" value="1"/>
</dbReference>
<evidence type="ECO:0000256" key="3">
    <source>
        <dbReference type="ARBA" id="ARBA00022643"/>
    </source>
</evidence>
<evidence type="ECO:0000256" key="2">
    <source>
        <dbReference type="ARBA" id="ARBA00022630"/>
    </source>
</evidence>
<proteinExistence type="inferred from homology"/>
<keyword evidence="8" id="KW-1185">Reference proteome</keyword>
<dbReference type="InterPro" id="IPR000262">
    <property type="entry name" value="FMN-dep_DH"/>
</dbReference>
<dbReference type="InterPro" id="IPR008259">
    <property type="entry name" value="FMN_hydac_DH_AS"/>
</dbReference>
<dbReference type="InterPro" id="IPR012133">
    <property type="entry name" value="Alpha-hydoxy_acid_DH_FMN"/>
</dbReference>
<dbReference type="Gene3D" id="3.20.20.70">
    <property type="entry name" value="Aldolase class I"/>
    <property type="match status" value="1"/>
</dbReference>
<sequence length="344" mass="35529">MVQNPPAPITPEDEAAAARAVLSDPVWAFITGAAGSREVAKHANREAWDEVFLGHLLPRDVSRVSTATSVLGAPAAAPFAVAPMGLPARIWPHGDLEIAAACAETGIPLVVSTMASARVEDIAKSGARCAFQLYWLRDPRARRELVRRAEQAGCSALVITTDAPVRRGSERERAAEFSPGADVAPAMTDDVEIDPSLDLADVEAVVGATSMPVYVKGVLSAATASRCREAGAAGVVVSNHGGRQLPCAVPTATALEQVVRHGPGGLEVLVDGGISTGTDVLRSLALGATGALVGRQVLYGLGRSGMQGVLGVLQRISAELAELLALTGCPEVADVARLPVLIRP</sequence>
<dbReference type="PROSITE" id="PS00557">
    <property type="entry name" value="FMN_HYDROXY_ACID_DH_1"/>
    <property type="match status" value="1"/>
</dbReference>
<keyword evidence="2" id="KW-0285">Flavoprotein</keyword>